<dbReference type="AlphaFoldDB" id="A0A2I0KS66"/>
<organism evidence="1 2">
    <name type="scientific">Punica granatum</name>
    <name type="common">Pomegranate</name>
    <dbReference type="NCBI Taxonomy" id="22663"/>
    <lineage>
        <taxon>Eukaryota</taxon>
        <taxon>Viridiplantae</taxon>
        <taxon>Streptophyta</taxon>
        <taxon>Embryophyta</taxon>
        <taxon>Tracheophyta</taxon>
        <taxon>Spermatophyta</taxon>
        <taxon>Magnoliopsida</taxon>
        <taxon>eudicotyledons</taxon>
        <taxon>Gunneridae</taxon>
        <taxon>Pentapetalae</taxon>
        <taxon>rosids</taxon>
        <taxon>malvids</taxon>
        <taxon>Myrtales</taxon>
        <taxon>Lythraceae</taxon>
        <taxon>Punica</taxon>
    </lineage>
</organism>
<keyword evidence="2" id="KW-1185">Reference proteome</keyword>
<comment type="caution">
    <text evidence="1">The sequence shown here is derived from an EMBL/GenBank/DDBJ whole genome shotgun (WGS) entry which is preliminary data.</text>
</comment>
<gene>
    <name evidence="1" type="ORF">CRG98_008311</name>
</gene>
<evidence type="ECO:0000313" key="1">
    <source>
        <dbReference type="EMBL" id="PKI71311.1"/>
    </source>
</evidence>
<dbReference type="Proteomes" id="UP000233551">
    <property type="component" value="Unassembled WGS sequence"/>
</dbReference>
<reference evidence="1 2" key="1">
    <citation type="submission" date="2017-11" db="EMBL/GenBank/DDBJ databases">
        <title>De-novo sequencing of pomegranate (Punica granatum L.) genome.</title>
        <authorList>
            <person name="Akparov Z."/>
            <person name="Amiraslanov A."/>
            <person name="Hajiyeva S."/>
            <person name="Abbasov M."/>
            <person name="Kaur K."/>
            <person name="Hamwieh A."/>
            <person name="Solovyev V."/>
            <person name="Salamov A."/>
            <person name="Braich B."/>
            <person name="Kosarev P."/>
            <person name="Mahmoud A."/>
            <person name="Hajiyev E."/>
            <person name="Babayeva S."/>
            <person name="Izzatullayeva V."/>
            <person name="Mammadov A."/>
            <person name="Mammadov A."/>
            <person name="Sharifova S."/>
            <person name="Ojaghi J."/>
            <person name="Eynullazada K."/>
            <person name="Bayramov B."/>
            <person name="Abdulazimova A."/>
            <person name="Shahmuradov I."/>
        </authorList>
    </citation>
    <scope>NUCLEOTIDE SEQUENCE [LARGE SCALE GENOMIC DNA]</scope>
    <source>
        <strain evidence="2">cv. AG2017</strain>
        <tissue evidence="1">Leaf</tissue>
    </source>
</reference>
<evidence type="ECO:0000313" key="2">
    <source>
        <dbReference type="Proteomes" id="UP000233551"/>
    </source>
</evidence>
<name>A0A2I0KS66_PUNGR</name>
<sequence length="89" mass="9815">MKGRPRSPRRCWCKDTMQSRKAAARDAAAELTASKVEERRRCCSPQIVLANTPRPSTTIARSTAIGTTRRCNHNGSCLSPEEGNLSLKD</sequence>
<proteinExistence type="predicted"/>
<dbReference type="EMBL" id="PGOL01000385">
    <property type="protein sequence ID" value="PKI71311.1"/>
    <property type="molecule type" value="Genomic_DNA"/>
</dbReference>
<accession>A0A2I0KS66</accession>
<protein>
    <submittedName>
        <fullName evidence="1">Uncharacterized protein</fullName>
    </submittedName>
</protein>